<keyword evidence="2" id="KW-1185">Reference proteome</keyword>
<comment type="caution">
    <text evidence="1">The sequence shown here is derived from an EMBL/GenBank/DDBJ whole genome shotgun (WGS) entry which is preliminary data.</text>
</comment>
<dbReference type="EMBL" id="LGTC01000001">
    <property type="protein sequence ID" value="KNY26929.1"/>
    <property type="molecule type" value="Genomic_DNA"/>
</dbReference>
<dbReference type="STRING" id="398512.Bccel_2194"/>
<dbReference type="Proteomes" id="UP000036923">
    <property type="component" value="Unassembled WGS sequence"/>
</dbReference>
<organism evidence="1 2">
    <name type="scientific">Pseudobacteroides cellulosolvens ATCC 35603 = DSM 2933</name>
    <dbReference type="NCBI Taxonomy" id="398512"/>
    <lineage>
        <taxon>Bacteria</taxon>
        <taxon>Bacillati</taxon>
        <taxon>Bacillota</taxon>
        <taxon>Clostridia</taxon>
        <taxon>Eubacteriales</taxon>
        <taxon>Oscillospiraceae</taxon>
        <taxon>Pseudobacteroides</taxon>
    </lineage>
</organism>
<accession>A0A0L6JMD1</accession>
<reference evidence="2" key="1">
    <citation type="submission" date="2015-07" db="EMBL/GenBank/DDBJ databases">
        <title>Near-Complete Genome Sequence of the Cellulolytic Bacterium Bacteroides (Pseudobacteroides) cellulosolvens ATCC 35603.</title>
        <authorList>
            <person name="Dassa B."/>
            <person name="Utturkar S.M."/>
            <person name="Klingeman D.M."/>
            <person name="Hurt R.A."/>
            <person name="Keller M."/>
            <person name="Xu J."/>
            <person name="Reddy Y.H.K."/>
            <person name="Borovok I."/>
            <person name="Grinberg I.R."/>
            <person name="Lamed R."/>
            <person name="Zhivin O."/>
            <person name="Bayer E.A."/>
            <person name="Brown S.D."/>
        </authorList>
    </citation>
    <scope>NUCLEOTIDE SEQUENCE [LARGE SCALE GENOMIC DNA]</scope>
    <source>
        <strain evidence="2">DSM 2933</strain>
    </source>
</reference>
<evidence type="ECO:0000313" key="2">
    <source>
        <dbReference type="Proteomes" id="UP000036923"/>
    </source>
</evidence>
<proteinExistence type="predicted"/>
<sequence>MDITKLNRIKDKIRLNGYQMKPVLSNEEVDDFEKRC</sequence>
<name>A0A0L6JMD1_9FIRM</name>
<dbReference type="AlphaFoldDB" id="A0A0L6JMD1"/>
<gene>
    <name evidence="1" type="ORF">Bccel_2194</name>
</gene>
<protein>
    <submittedName>
        <fullName evidence="1">Uncharacterized protein</fullName>
    </submittedName>
</protein>
<evidence type="ECO:0000313" key="1">
    <source>
        <dbReference type="EMBL" id="KNY26929.1"/>
    </source>
</evidence>